<feature type="region of interest" description="Disordered" evidence="6">
    <location>
        <begin position="1"/>
        <end position="20"/>
    </location>
</feature>
<comment type="similarity">
    <text evidence="1 5">Belongs to the bacterial ribosomal protein bL28 family.</text>
</comment>
<evidence type="ECO:0000256" key="1">
    <source>
        <dbReference type="ARBA" id="ARBA00008760"/>
    </source>
</evidence>
<dbReference type="NCBIfam" id="TIGR00009">
    <property type="entry name" value="L28"/>
    <property type="match status" value="1"/>
</dbReference>
<dbReference type="GO" id="GO:0006412">
    <property type="term" value="P:translation"/>
    <property type="evidence" value="ECO:0007669"/>
    <property type="project" value="UniProtKB-UniRule"/>
</dbReference>
<evidence type="ECO:0000313" key="8">
    <source>
        <dbReference type="Proteomes" id="UP000231658"/>
    </source>
</evidence>
<sequence length="97" mass="10537">MARRCSLTGKGVQTGNNVSHAKNRTRRRFLPNLQDVTLVSDALGVSVGLRVSASALRTIEHKGGLDAYLLDTAADKLPREARRLKSRVKKAQAKKAA</sequence>
<accession>A0A1C3RL12</accession>
<proteinExistence type="inferred from homology"/>
<evidence type="ECO:0000256" key="2">
    <source>
        <dbReference type="ARBA" id="ARBA00022980"/>
    </source>
</evidence>
<dbReference type="STRING" id="1867952.MTBPR1_70217"/>
<dbReference type="InterPro" id="IPR026569">
    <property type="entry name" value="Ribosomal_bL28"/>
</dbReference>
<evidence type="ECO:0000256" key="5">
    <source>
        <dbReference type="HAMAP-Rule" id="MF_00373"/>
    </source>
</evidence>
<dbReference type="GO" id="GO:0003735">
    <property type="term" value="F:structural constituent of ribosome"/>
    <property type="evidence" value="ECO:0007669"/>
    <property type="project" value="InterPro"/>
</dbReference>
<gene>
    <name evidence="5 7" type="primary">rpmB</name>
    <name evidence="7" type="ORF">MTBPR1_70217</name>
</gene>
<dbReference type="SUPFAM" id="SSF143800">
    <property type="entry name" value="L28p-like"/>
    <property type="match status" value="1"/>
</dbReference>
<dbReference type="InterPro" id="IPR001383">
    <property type="entry name" value="Ribosomal_bL28_bact-type"/>
</dbReference>
<dbReference type="PANTHER" id="PTHR13528:SF2">
    <property type="entry name" value="LARGE RIBOSOMAL SUBUNIT PROTEIN BL28M"/>
    <property type="match status" value="1"/>
</dbReference>
<dbReference type="Proteomes" id="UP000231658">
    <property type="component" value="Unassembled WGS sequence"/>
</dbReference>
<reference evidence="7 8" key="1">
    <citation type="submission" date="2016-07" db="EMBL/GenBank/DDBJ databases">
        <authorList>
            <person name="Lefevre C.T."/>
        </authorList>
    </citation>
    <scope>NUCLEOTIDE SEQUENCE [LARGE SCALE GENOMIC DNA]</scope>
    <source>
        <strain evidence="7">PR1</strain>
    </source>
</reference>
<dbReference type="RefSeq" id="WP_069189936.1">
    <property type="nucleotide sequence ID" value="NZ_FLYE01000046.1"/>
</dbReference>
<dbReference type="OrthoDB" id="9805609at2"/>
<dbReference type="PANTHER" id="PTHR13528">
    <property type="entry name" value="39S RIBOSOMAL PROTEIN L28, MITOCHONDRIAL"/>
    <property type="match status" value="1"/>
</dbReference>
<name>A0A1C3RL12_9PROT</name>
<keyword evidence="8" id="KW-1185">Reference proteome</keyword>
<evidence type="ECO:0000256" key="3">
    <source>
        <dbReference type="ARBA" id="ARBA00023274"/>
    </source>
</evidence>
<dbReference type="GO" id="GO:0022625">
    <property type="term" value="C:cytosolic large ribosomal subunit"/>
    <property type="evidence" value="ECO:0007669"/>
    <property type="project" value="TreeGrafter"/>
</dbReference>
<keyword evidence="2 5" id="KW-0689">Ribosomal protein</keyword>
<dbReference type="AlphaFoldDB" id="A0A1C3RL12"/>
<dbReference type="InterPro" id="IPR037147">
    <property type="entry name" value="Ribosomal_bL28_sf"/>
</dbReference>
<dbReference type="EMBL" id="FLYE01000046">
    <property type="protein sequence ID" value="SCA57945.1"/>
    <property type="molecule type" value="Genomic_DNA"/>
</dbReference>
<protein>
    <recommendedName>
        <fullName evidence="4 5">Large ribosomal subunit protein bL28</fullName>
    </recommendedName>
</protein>
<keyword evidence="3 5" id="KW-0687">Ribonucleoprotein</keyword>
<dbReference type="InterPro" id="IPR034704">
    <property type="entry name" value="Ribosomal_bL28/bL31-like_sf"/>
</dbReference>
<evidence type="ECO:0000256" key="6">
    <source>
        <dbReference type="SAM" id="MobiDB-lite"/>
    </source>
</evidence>
<organism evidence="7 8">
    <name type="scientific">Candidatus Terasakiella magnetica</name>
    <dbReference type="NCBI Taxonomy" id="1867952"/>
    <lineage>
        <taxon>Bacteria</taxon>
        <taxon>Pseudomonadati</taxon>
        <taxon>Pseudomonadota</taxon>
        <taxon>Alphaproteobacteria</taxon>
        <taxon>Rhodospirillales</taxon>
        <taxon>Terasakiellaceae</taxon>
        <taxon>Terasakiella</taxon>
    </lineage>
</organism>
<feature type="compositionally biased region" description="Polar residues" evidence="6">
    <location>
        <begin position="11"/>
        <end position="20"/>
    </location>
</feature>
<dbReference type="Pfam" id="PF00830">
    <property type="entry name" value="Ribosomal_L28"/>
    <property type="match status" value="1"/>
</dbReference>
<dbReference type="HAMAP" id="MF_00373">
    <property type="entry name" value="Ribosomal_bL28"/>
    <property type="match status" value="1"/>
</dbReference>
<evidence type="ECO:0000313" key="7">
    <source>
        <dbReference type="EMBL" id="SCA57945.1"/>
    </source>
</evidence>
<dbReference type="Gene3D" id="2.30.170.40">
    <property type="entry name" value="Ribosomal protein L28/L24"/>
    <property type="match status" value="1"/>
</dbReference>
<evidence type="ECO:0000256" key="4">
    <source>
        <dbReference type="ARBA" id="ARBA00035174"/>
    </source>
</evidence>